<evidence type="ECO:0000313" key="2">
    <source>
        <dbReference type="EMBL" id="CAE7267237.1"/>
    </source>
</evidence>
<feature type="non-terminal residue" evidence="2">
    <location>
        <position position="245"/>
    </location>
</feature>
<feature type="domain" description="Apple" evidence="1">
    <location>
        <begin position="155"/>
        <end position="231"/>
    </location>
</feature>
<evidence type="ECO:0000259" key="1">
    <source>
        <dbReference type="PROSITE" id="PS50948"/>
    </source>
</evidence>
<dbReference type="PROSITE" id="PS50948">
    <property type="entry name" value="PAN"/>
    <property type="match status" value="2"/>
</dbReference>
<dbReference type="EMBL" id="CAJNIZ010008424">
    <property type="protein sequence ID" value="CAE7267237.1"/>
    <property type="molecule type" value="Genomic_DNA"/>
</dbReference>
<dbReference type="Proteomes" id="UP000649617">
    <property type="component" value="Unassembled WGS sequence"/>
</dbReference>
<feature type="domain" description="Apple" evidence="1">
    <location>
        <begin position="71"/>
        <end position="141"/>
    </location>
</feature>
<feature type="non-terminal residue" evidence="2">
    <location>
        <position position="1"/>
    </location>
</feature>
<dbReference type="OrthoDB" id="406778at2759"/>
<name>A0A812MU48_SYMPI</name>
<evidence type="ECO:0000313" key="3">
    <source>
        <dbReference type="Proteomes" id="UP000649617"/>
    </source>
</evidence>
<keyword evidence="3" id="KW-1185">Reference proteome</keyword>
<protein>
    <submittedName>
        <fullName evidence="2">EglS protein</fullName>
    </submittedName>
</protein>
<dbReference type="AlphaFoldDB" id="A0A812MU48"/>
<sequence>VRLLSDRHEVDDLRIERLVGDVWTHVALVHPKSEKMETVYECIEEATTTTTTTTGIPPATPFTQIGMNRACRGANSSDNSPSYYYVKVAQTLEDCQARCLEEVHCQGIEFRPGRCEVWVREIQATASVSGFQCLRYVEPMTRGFIPAEGGVDRACRGAGGNNAPSNYRIASASSLRECQDLCLNQECQGIEYSRGRCELWQAIGATASVAGFRCLHLLRGYEAVDGPDRACRGATSSDNSPGHYQ</sequence>
<organism evidence="2 3">
    <name type="scientific">Symbiodinium pilosum</name>
    <name type="common">Dinoflagellate</name>
    <dbReference type="NCBI Taxonomy" id="2952"/>
    <lineage>
        <taxon>Eukaryota</taxon>
        <taxon>Sar</taxon>
        <taxon>Alveolata</taxon>
        <taxon>Dinophyceae</taxon>
        <taxon>Suessiales</taxon>
        <taxon>Symbiodiniaceae</taxon>
        <taxon>Symbiodinium</taxon>
    </lineage>
</organism>
<comment type="caution">
    <text evidence="2">The sequence shown here is derived from an EMBL/GenBank/DDBJ whole genome shotgun (WGS) entry which is preliminary data.</text>
</comment>
<dbReference type="InterPro" id="IPR003609">
    <property type="entry name" value="Pan_app"/>
</dbReference>
<proteinExistence type="predicted"/>
<accession>A0A812MU48</accession>
<gene>
    <name evidence="2" type="primary">eglS</name>
    <name evidence="2" type="ORF">SPIL2461_LOCUS5796</name>
</gene>
<reference evidence="2" key="1">
    <citation type="submission" date="2021-02" db="EMBL/GenBank/DDBJ databases">
        <authorList>
            <person name="Dougan E. K."/>
            <person name="Rhodes N."/>
            <person name="Thang M."/>
            <person name="Chan C."/>
        </authorList>
    </citation>
    <scope>NUCLEOTIDE SEQUENCE</scope>
</reference>